<reference evidence="2 3" key="1">
    <citation type="submission" date="2018-12" db="EMBL/GenBank/DDBJ databases">
        <title>Legionella sp,whole genome shotgun sequence.</title>
        <authorList>
            <person name="Wu H."/>
        </authorList>
    </citation>
    <scope>NUCLEOTIDE SEQUENCE [LARGE SCALE GENOMIC DNA]</scope>
    <source>
        <strain evidence="3">km714</strain>
    </source>
</reference>
<comment type="caution">
    <text evidence="2">The sequence shown here is derived from an EMBL/GenBank/DDBJ whole genome shotgun (WGS) entry which is preliminary data.</text>
</comment>
<gene>
    <name evidence="2" type="ORF">EKM59_00925</name>
</gene>
<dbReference type="InterPro" id="IPR038765">
    <property type="entry name" value="Papain-like_cys_pep_sf"/>
</dbReference>
<keyword evidence="1" id="KW-0732">Signal</keyword>
<keyword evidence="3" id="KW-1185">Reference proteome</keyword>
<organism evidence="2 3">
    <name type="scientific">Legionella septentrionalis</name>
    <dbReference type="NCBI Taxonomy" id="2498109"/>
    <lineage>
        <taxon>Bacteria</taxon>
        <taxon>Pseudomonadati</taxon>
        <taxon>Pseudomonadota</taxon>
        <taxon>Gammaproteobacteria</taxon>
        <taxon>Legionellales</taxon>
        <taxon>Legionellaceae</taxon>
        <taxon>Legionella</taxon>
    </lineage>
</organism>
<proteinExistence type="predicted"/>
<sequence length="359" mass="38741">MKLSRWVFAVLLLSGGAIAAPDVEIVGEITQPVTLPANPGNIVGRSVPQAPVSKQITLLKMQLSERAMQTIVQRAGRIGLGYQSVSMSAKLPAAVQLGMNNVPVLDQGVHGTCVTFANTAAINAALNKGDYISQLCQLQLGLHFANNGYNASGWEGTFGPYVLNQMDAFGIVSKTQQRTYGCGGLTEYPLADAAPVTEMPLPDYHPLSEPIHKRVAWSPILNVYQAMLDGSEPDRVINDIKVALNHGDRATFGVLLADVELGVAGAVGKHAATNDTWILTPQIVRDIKEGSASFGGHEMIITGYDDNAVAVDNEGNQYRGLFTVRNSWGSRIGNKGDFYISYDYLKVLALEAQRIRRLF</sequence>
<dbReference type="EMBL" id="RZGR01000002">
    <property type="protein sequence ID" value="RUQ91075.1"/>
    <property type="molecule type" value="Genomic_DNA"/>
</dbReference>
<dbReference type="Proteomes" id="UP000288012">
    <property type="component" value="Unassembled WGS sequence"/>
</dbReference>
<evidence type="ECO:0000313" key="3">
    <source>
        <dbReference type="Proteomes" id="UP000288012"/>
    </source>
</evidence>
<dbReference type="CDD" id="cd02619">
    <property type="entry name" value="Peptidase_C1"/>
    <property type="match status" value="1"/>
</dbReference>
<name>A0A433JM71_9GAMM</name>
<dbReference type="SUPFAM" id="SSF54001">
    <property type="entry name" value="Cysteine proteinases"/>
    <property type="match status" value="1"/>
</dbReference>
<dbReference type="AlphaFoldDB" id="A0A433JM71"/>
<dbReference type="Gene3D" id="3.90.70.10">
    <property type="entry name" value="Cysteine proteinases"/>
    <property type="match status" value="1"/>
</dbReference>
<dbReference type="RefSeq" id="WP_126953207.1">
    <property type="nucleotide sequence ID" value="NZ_RZGR01000002.1"/>
</dbReference>
<feature type="signal peptide" evidence="1">
    <location>
        <begin position="1"/>
        <end position="19"/>
    </location>
</feature>
<accession>A0A433JM71</accession>
<evidence type="ECO:0000256" key="1">
    <source>
        <dbReference type="SAM" id="SignalP"/>
    </source>
</evidence>
<protein>
    <submittedName>
        <fullName evidence="2">Peptidase C1</fullName>
    </submittedName>
</protein>
<evidence type="ECO:0000313" key="2">
    <source>
        <dbReference type="EMBL" id="RUQ91075.1"/>
    </source>
</evidence>
<feature type="chain" id="PRO_5019556143" evidence="1">
    <location>
        <begin position="20"/>
        <end position="359"/>
    </location>
</feature>
<dbReference type="OrthoDB" id="3648721at2"/>